<evidence type="ECO:0000313" key="2">
    <source>
        <dbReference type="EMBL" id="MBC8755984.1"/>
    </source>
</evidence>
<accession>A0ABR7QBN0</accession>
<name>A0ABR7QBN0_9FLAO</name>
<protein>
    <recommendedName>
        <fullName evidence="4">Chromosome partition protein Smc</fullName>
    </recommendedName>
</protein>
<keyword evidence="1" id="KW-0175">Coiled coil</keyword>
<gene>
    <name evidence="2" type="ORF">H2O64_15000</name>
</gene>
<dbReference type="EMBL" id="JACGWS010000009">
    <property type="protein sequence ID" value="MBC8755984.1"/>
    <property type="molecule type" value="Genomic_DNA"/>
</dbReference>
<dbReference type="RefSeq" id="WP_187563026.1">
    <property type="nucleotide sequence ID" value="NZ_JACGWS010000009.1"/>
</dbReference>
<evidence type="ECO:0000313" key="3">
    <source>
        <dbReference type="Proteomes" id="UP000619238"/>
    </source>
</evidence>
<sequence>MKNIENEIKDILESNYTPQKKAIQLQKGIRLLFDCFENKEIKDEFNSFSEKLIQEITSLKQRTEEVHNCIKRNENLLEEKESTESKFVVLEEKYEELNILKKKQAFLNQHNLQSINSECINISKDIHKTKEQYINTLEELNKFLLDEKEEQSECLKENINKTIKNIELLASQQNDQLEELSSIFLNTKYDQFKNEVETLTADYNQRVEKINSIKLDLNEIKEKHAEIMQVFNLHHLENNAIYGVLSSREGVLEYVKKIRDDIEHKLNAYDKEIKSIMENREQLPLFELAEIKTYN</sequence>
<evidence type="ECO:0000256" key="1">
    <source>
        <dbReference type="SAM" id="Coils"/>
    </source>
</evidence>
<feature type="coiled-coil region" evidence="1">
    <location>
        <begin position="130"/>
        <end position="183"/>
    </location>
</feature>
<comment type="caution">
    <text evidence="2">The sequence shown here is derived from an EMBL/GenBank/DDBJ whole genome shotgun (WGS) entry which is preliminary data.</text>
</comment>
<evidence type="ECO:0008006" key="4">
    <source>
        <dbReference type="Google" id="ProtNLM"/>
    </source>
</evidence>
<feature type="coiled-coil region" evidence="1">
    <location>
        <begin position="59"/>
        <end position="100"/>
    </location>
</feature>
<organism evidence="2 3">
    <name type="scientific">Kordia aestuariivivens</name>
    <dbReference type="NCBI Taxonomy" id="2759037"/>
    <lineage>
        <taxon>Bacteria</taxon>
        <taxon>Pseudomonadati</taxon>
        <taxon>Bacteroidota</taxon>
        <taxon>Flavobacteriia</taxon>
        <taxon>Flavobacteriales</taxon>
        <taxon>Flavobacteriaceae</taxon>
        <taxon>Kordia</taxon>
    </lineage>
</organism>
<proteinExistence type="predicted"/>
<keyword evidence="3" id="KW-1185">Reference proteome</keyword>
<dbReference type="Proteomes" id="UP000619238">
    <property type="component" value="Unassembled WGS sequence"/>
</dbReference>
<reference evidence="2 3" key="1">
    <citation type="submission" date="2020-07" db="EMBL/GenBank/DDBJ databases">
        <title>Description of Kordia aestuariivivens sp. nov., isolated from a tidal flat.</title>
        <authorList>
            <person name="Park S."/>
            <person name="Yoon J.-H."/>
        </authorList>
    </citation>
    <scope>NUCLEOTIDE SEQUENCE [LARGE SCALE GENOMIC DNA]</scope>
    <source>
        <strain evidence="2 3">YSTF-M3</strain>
    </source>
</reference>